<proteinExistence type="predicted"/>
<name>A0AAV2A7X3_9ARAC</name>
<dbReference type="PROSITE" id="PS51257">
    <property type="entry name" value="PROKAR_LIPOPROTEIN"/>
    <property type="match status" value="1"/>
</dbReference>
<sequence>MIRHTSDVCFSTGPLVGFAVKIFGIQAATISGCFLSAFGIAGCFLAEDIVTVTVLWGVVYGTGLGLATLSIPHYLSLHFSKHLDKANGIALAGNSLCYFLISLITKYSLDTYGLSGTFLIISGTMLQSVIAAFLMKFPKQTHLRTELESSTEKCDLQEIPDNIKEINNSARTDREKVQKTSVVYVFWVFLDPVYILIVITQSTFFYVFSTTSTILIDVSRENGVSIDHQVYLFLCISVSEQFGGLILGSITDAGYLTKLNFSALCFAAFGLLYVAIIWIKGNTVMMAFGCFFGLIGGGLNAVSGGLITFYVDKAYHSIAVPSRFILYPLASFTQAPLIGYFRDSLQSYNGLFYVLIGICCIASFICFLIPHIVAWKKAGRNDL</sequence>
<keyword evidence="1" id="KW-0472">Membrane</keyword>
<dbReference type="InterPro" id="IPR050327">
    <property type="entry name" value="Proton-linked_MCT"/>
</dbReference>
<protein>
    <submittedName>
        <fullName evidence="2">Uncharacterized protein</fullName>
    </submittedName>
</protein>
<dbReference type="GO" id="GO:0008028">
    <property type="term" value="F:monocarboxylic acid transmembrane transporter activity"/>
    <property type="evidence" value="ECO:0007669"/>
    <property type="project" value="TreeGrafter"/>
</dbReference>
<feature type="transmembrane region" description="Helical" evidence="1">
    <location>
        <begin position="285"/>
        <end position="312"/>
    </location>
</feature>
<evidence type="ECO:0000313" key="2">
    <source>
        <dbReference type="EMBL" id="CAL1280096.1"/>
    </source>
</evidence>
<evidence type="ECO:0000256" key="1">
    <source>
        <dbReference type="SAM" id="Phobius"/>
    </source>
</evidence>
<feature type="transmembrane region" description="Helical" evidence="1">
    <location>
        <begin position="54"/>
        <end position="75"/>
    </location>
</feature>
<keyword evidence="1" id="KW-0812">Transmembrane</keyword>
<feature type="transmembrane region" description="Helical" evidence="1">
    <location>
        <begin position="184"/>
        <end position="208"/>
    </location>
</feature>
<dbReference type="PANTHER" id="PTHR11360:SF303">
    <property type="entry name" value="MAJOR FACILITATOR SUPERFAMILY (MFS) PROFILE DOMAIN-CONTAINING PROTEIN"/>
    <property type="match status" value="1"/>
</dbReference>
<feature type="transmembrane region" description="Helical" evidence="1">
    <location>
        <begin position="87"/>
        <end position="105"/>
    </location>
</feature>
<keyword evidence="1" id="KW-1133">Transmembrane helix</keyword>
<evidence type="ECO:0000313" key="3">
    <source>
        <dbReference type="Proteomes" id="UP001497382"/>
    </source>
</evidence>
<dbReference type="PANTHER" id="PTHR11360">
    <property type="entry name" value="MONOCARBOXYLATE TRANSPORTER"/>
    <property type="match status" value="1"/>
</dbReference>
<feature type="transmembrane region" description="Helical" evidence="1">
    <location>
        <begin position="111"/>
        <end position="134"/>
    </location>
</feature>
<dbReference type="SUPFAM" id="SSF103473">
    <property type="entry name" value="MFS general substrate transporter"/>
    <property type="match status" value="1"/>
</dbReference>
<dbReference type="Gene3D" id="1.20.1250.20">
    <property type="entry name" value="MFS general substrate transporter like domains"/>
    <property type="match status" value="2"/>
</dbReference>
<dbReference type="Proteomes" id="UP001497382">
    <property type="component" value="Unassembled WGS sequence"/>
</dbReference>
<dbReference type="EMBL" id="CAXIEN010000127">
    <property type="protein sequence ID" value="CAL1280096.1"/>
    <property type="molecule type" value="Genomic_DNA"/>
</dbReference>
<feature type="transmembrane region" description="Helical" evidence="1">
    <location>
        <begin position="324"/>
        <end position="341"/>
    </location>
</feature>
<dbReference type="AlphaFoldDB" id="A0AAV2A7X3"/>
<organism evidence="2 3">
    <name type="scientific">Larinioides sclopetarius</name>
    <dbReference type="NCBI Taxonomy" id="280406"/>
    <lineage>
        <taxon>Eukaryota</taxon>
        <taxon>Metazoa</taxon>
        <taxon>Ecdysozoa</taxon>
        <taxon>Arthropoda</taxon>
        <taxon>Chelicerata</taxon>
        <taxon>Arachnida</taxon>
        <taxon>Araneae</taxon>
        <taxon>Araneomorphae</taxon>
        <taxon>Entelegynae</taxon>
        <taxon>Araneoidea</taxon>
        <taxon>Araneidae</taxon>
        <taxon>Larinioides</taxon>
    </lineage>
</organism>
<reference evidence="2 3" key="1">
    <citation type="submission" date="2024-04" db="EMBL/GenBank/DDBJ databases">
        <authorList>
            <person name="Rising A."/>
            <person name="Reimegard J."/>
            <person name="Sonavane S."/>
            <person name="Akerstrom W."/>
            <person name="Nylinder S."/>
            <person name="Hedman E."/>
            <person name="Kallberg Y."/>
        </authorList>
    </citation>
    <scope>NUCLEOTIDE SEQUENCE [LARGE SCALE GENOMIC DNA]</scope>
</reference>
<dbReference type="InterPro" id="IPR036259">
    <property type="entry name" value="MFS_trans_sf"/>
</dbReference>
<feature type="transmembrane region" description="Helical" evidence="1">
    <location>
        <begin position="353"/>
        <end position="375"/>
    </location>
</feature>
<keyword evidence="3" id="KW-1185">Reference proteome</keyword>
<dbReference type="InterPro" id="IPR011701">
    <property type="entry name" value="MFS"/>
</dbReference>
<comment type="caution">
    <text evidence="2">The sequence shown here is derived from an EMBL/GenBank/DDBJ whole genome shotgun (WGS) entry which is preliminary data.</text>
</comment>
<gene>
    <name evidence="2" type="ORF">LARSCL_LOCUS10764</name>
</gene>
<feature type="transmembrane region" description="Helical" evidence="1">
    <location>
        <begin position="259"/>
        <end position="279"/>
    </location>
</feature>
<dbReference type="Pfam" id="PF07690">
    <property type="entry name" value="MFS_1"/>
    <property type="match status" value="1"/>
</dbReference>
<feature type="transmembrane region" description="Helical" evidence="1">
    <location>
        <begin position="20"/>
        <end position="42"/>
    </location>
</feature>
<accession>A0AAV2A7X3</accession>